<keyword evidence="3" id="KW-0735">Signal-anchor</keyword>
<gene>
    <name evidence="8" type="ORF">ACFPGP_08485</name>
</gene>
<dbReference type="InterPro" id="IPR013740">
    <property type="entry name" value="Redoxin"/>
</dbReference>
<feature type="chain" id="PRO_5047342942" evidence="6">
    <location>
        <begin position="20"/>
        <end position="206"/>
    </location>
</feature>
<evidence type="ECO:0000313" key="8">
    <source>
        <dbReference type="EMBL" id="MFC5176708.1"/>
    </source>
</evidence>
<keyword evidence="5" id="KW-0676">Redox-active center</keyword>
<evidence type="ECO:0000256" key="6">
    <source>
        <dbReference type="SAM" id="SignalP"/>
    </source>
</evidence>
<evidence type="ECO:0000259" key="7">
    <source>
        <dbReference type="PROSITE" id="PS51352"/>
    </source>
</evidence>
<comment type="caution">
    <text evidence="8">The sequence shown here is derived from an EMBL/GenBank/DDBJ whole genome shotgun (WGS) entry which is preliminary data.</text>
</comment>
<dbReference type="PANTHER" id="PTHR42852:SF6">
    <property type="entry name" value="THIOL:DISULFIDE INTERCHANGE PROTEIN DSBE"/>
    <property type="match status" value="1"/>
</dbReference>
<name>A0ABW0BI87_9ACTN</name>
<evidence type="ECO:0000256" key="5">
    <source>
        <dbReference type="ARBA" id="ARBA00023284"/>
    </source>
</evidence>
<accession>A0ABW0BI87</accession>
<evidence type="ECO:0000256" key="3">
    <source>
        <dbReference type="ARBA" id="ARBA00022968"/>
    </source>
</evidence>
<dbReference type="SUPFAM" id="SSF52833">
    <property type="entry name" value="Thioredoxin-like"/>
    <property type="match status" value="1"/>
</dbReference>
<dbReference type="InterPro" id="IPR050553">
    <property type="entry name" value="Thioredoxin_ResA/DsbE_sf"/>
</dbReference>
<organism evidence="8 9">
    <name type="scientific">Nocardioides taihuensis</name>
    <dbReference type="NCBI Taxonomy" id="1835606"/>
    <lineage>
        <taxon>Bacteria</taxon>
        <taxon>Bacillati</taxon>
        <taxon>Actinomycetota</taxon>
        <taxon>Actinomycetes</taxon>
        <taxon>Propionibacteriales</taxon>
        <taxon>Nocardioidaceae</taxon>
        <taxon>Nocardioides</taxon>
    </lineage>
</organism>
<dbReference type="Gene3D" id="3.40.30.10">
    <property type="entry name" value="Glutaredoxin"/>
    <property type="match status" value="1"/>
</dbReference>
<dbReference type="PANTHER" id="PTHR42852">
    <property type="entry name" value="THIOL:DISULFIDE INTERCHANGE PROTEIN DSBE"/>
    <property type="match status" value="1"/>
</dbReference>
<dbReference type="PROSITE" id="PS51257">
    <property type="entry name" value="PROKAR_LIPOPROTEIN"/>
    <property type="match status" value="1"/>
</dbReference>
<dbReference type="PROSITE" id="PS51352">
    <property type="entry name" value="THIOREDOXIN_2"/>
    <property type="match status" value="1"/>
</dbReference>
<dbReference type="InterPro" id="IPR036249">
    <property type="entry name" value="Thioredoxin-like_sf"/>
</dbReference>
<proteinExistence type="predicted"/>
<keyword evidence="3" id="KW-0812">Transmembrane</keyword>
<feature type="domain" description="Thioredoxin" evidence="7">
    <location>
        <begin position="44"/>
        <end position="193"/>
    </location>
</feature>
<evidence type="ECO:0000256" key="2">
    <source>
        <dbReference type="ARBA" id="ARBA00022748"/>
    </source>
</evidence>
<keyword evidence="4" id="KW-1015">Disulfide bond</keyword>
<keyword evidence="2" id="KW-0201">Cytochrome c-type biogenesis</keyword>
<dbReference type="RefSeq" id="WP_378589208.1">
    <property type="nucleotide sequence ID" value="NZ_JBHSKD010000008.1"/>
</dbReference>
<evidence type="ECO:0000256" key="1">
    <source>
        <dbReference type="ARBA" id="ARBA00004196"/>
    </source>
</evidence>
<reference evidence="9" key="1">
    <citation type="journal article" date="2019" name="Int. J. Syst. Evol. Microbiol.">
        <title>The Global Catalogue of Microorganisms (GCM) 10K type strain sequencing project: providing services to taxonomists for standard genome sequencing and annotation.</title>
        <authorList>
            <consortium name="The Broad Institute Genomics Platform"/>
            <consortium name="The Broad Institute Genome Sequencing Center for Infectious Disease"/>
            <person name="Wu L."/>
            <person name="Ma J."/>
        </authorList>
    </citation>
    <scope>NUCLEOTIDE SEQUENCE [LARGE SCALE GENOMIC DNA]</scope>
    <source>
        <strain evidence="9">DFY41</strain>
    </source>
</reference>
<protein>
    <submittedName>
        <fullName evidence="8">TlpA family protein disulfide reductase</fullName>
    </submittedName>
</protein>
<evidence type="ECO:0000313" key="9">
    <source>
        <dbReference type="Proteomes" id="UP001596087"/>
    </source>
</evidence>
<comment type="subcellular location">
    <subcellularLocation>
        <location evidence="1">Cell envelope</location>
    </subcellularLocation>
</comment>
<sequence>MRRVTSAVVVVLVVPVVLATAGCSGLQGTGDKGYIAGNGQIAVIEPADRGEPVELTGESLEGDPVDLADSRGEVTVVNTWWSGCAPCRTEMPMLAQAAKETADRATFVGINIRDNSQAQGLAFQREAGVDYPSIYAPDGRALLAFTGRINLASVPSTVVLDDEGRVAAVISGPVPGRTTLVDVIDEVVDSDDGTSDSGSGGGSAGG</sequence>
<dbReference type="Proteomes" id="UP001596087">
    <property type="component" value="Unassembled WGS sequence"/>
</dbReference>
<keyword evidence="9" id="KW-1185">Reference proteome</keyword>
<keyword evidence="6" id="KW-0732">Signal</keyword>
<dbReference type="EMBL" id="JBHSKD010000008">
    <property type="protein sequence ID" value="MFC5176708.1"/>
    <property type="molecule type" value="Genomic_DNA"/>
</dbReference>
<dbReference type="Pfam" id="PF08534">
    <property type="entry name" value="Redoxin"/>
    <property type="match status" value="1"/>
</dbReference>
<dbReference type="CDD" id="cd02966">
    <property type="entry name" value="TlpA_like_family"/>
    <property type="match status" value="1"/>
</dbReference>
<dbReference type="InterPro" id="IPR013766">
    <property type="entry name" value="Thioredoxin_domain"/>
</dbReference>
<feature type="signal peptide" evidence="6">
    <location>
        <begin position="1"/>
        <end position="19"/>
    </location>
</feature>
<evidence type="ECO:0000256" key="4">
    <source>
        <dbReference type="ARBA" id="ARBA00023157"/>
    </source>
</evidence>